<dbReference type="PANTHER" id="PTHR10655:SF17">
    <property type="entry name" value="LYSOPHOSPHOLIPASE-LIKE PROTEIN 1"/>
    <property type="match status" value="1"/>
</dbReference>
<dbReference type="Proteomes" id="UP000282438">
    <property type="component" value="Chromosome"/>
</dbReference>
<evidence type="ECO:0000313" key="4">
    <source>
        <dbReference type="EMBL" id="AZN36292.1"/>
    </source>
</evidence>
<proteinExistence type="inferred from homology"/>
<organism evidence="4 5">
    <name type="scientific">Iodobacter ciconiae</name>
    <dbReference type="NCBI Taxonomy" id="2496266"/>
    <lineage>
        <taxon>Bacteria</taxon>
        <taxon>Pseudomonadati</taxon>
        <taxon>Pseudomonadota</taxon>
        <taxon>Betaproteobacteria</taxon>
        <taxon>Neisseriales</taxon>
        <taxon>Chitinibacteraceae</taxon>
        <taxon>Iodobacter</taxon>
    </lineage>
</organism>
<accession>A0A3S8ZS30</accession>
<dbReference type="PANTHER" id="PTHR10655">
    <property type="entry name" value="LYSOPHOSPHOLIPASE-RELATED"/>
    <property type="match status" value="1"/>
</dbReference>
<reference evidence="4 5" key="1">
    <citation type="submission" date="2018-12" db="EMBL/GenBank/DDBJ databases">
        <title>Complete genome sequence of Iodobacter sp. H11R3.</title>
        <authorList>
            <person name="Bae J.-W."/>
        </authorList>
    </citation>
    <scope>NUCLEOTIDE SEQUENCE [LARGE SCALE GENOMIC DNA]</scope>
    <source>
        <strain evidence="4 5">H11R3</strain>
    </source>
</reference>
<dbReference type="OrthoDB" id="9801763at2"/>
<evidence type="ECO:0000256" key="2">
    <source>
        <dbReference type="ARBA" id="ARBA00022801"/>
    </source>
</evidence>
<dbReference type="SUPFAM" id="SSF53474">
    <property type="entry name" value="alpha/beta-Hydrolases"/>
    <property type="match status" value="1"/>
</dbReference>
<comment type="similarity">
    <text evidence="1">Belongs to the AB hydrolase superfamily. AB hydrolase 2 family.</text>
</comment>
<evidence type="ECO:0000259" key="3">
    <source>
        <dbReference type="Pfam" id="PF02230"/>
    </source>
</evidence>
<dbReference type="Pfam" id="PF02230">
    <property type="entry name" value="Abhydrolase_2"/>
    <property type="match status" value="1"/>
</dbReference>
<name>A0A3S8ZS30_9NEIS</name>
<dbReference type="Gene3D" id="3.40.50.1820">
    <property type="entry name" value="alpha/beta hydrolase"/>
    <property type="match status" value="1"/>
</dbReference>
<dbReference type="RefSeq" id="WP_125972834.1">
    <property type="nucleotide sequence ID" value="NZ_CP034433.1"/>
</dbReference>
<protein>
    <submittedName>
        <fullName evidence="4">Alpha/beta hydrolase</fullName>
    </submittedName>
</protein>
<dbReference type="EMBL" id="CP034433">
    <property type="protein sequence ID" value="AZN36292.1"/>
    <property type="molecule type" value="Genomic_DNA"/>
</dbReference>
<dbReference type="InterPro" id="IPR003140">
    <property type="entry name" value="PLipase/COase/thioEstase"/>
</dbReference>
<dbReference type="InterPro" id="IPR029058">
    <property type="entry name" value="AB_hydrolase_fold"/>
</dbReference>
<evidence type="ECO:0000256" key="1">
    <source>
        <dbReference type="ARBA" id="ARBA00006499"/>
    </source>
</evidence>
<evidence type="ECO:0000313" key="5">
    <source>
        <dbReference type="Proteomes" id="UP000282438"/>
    </source>
</evidence>
<dbReference type="GO" id="GO:0016787">
    <property type="term" value="F:hydrolase activity"/>
    <property type="evidence" value="ECO:0007669"/>
    <property type="project" value="UniProtKB-KW"/>
</dbReference>
<dbReference type="InterPro" id="IPR050565">
    <property type="entry name" value="LYPA1-2/EST-like"/>
</dbReference>
<dbReference type="KEGG" id="iod:EJO50_07205"/>
<dbReference type="AlphaFoldDB" id="A0A3S8ZS30"/>
<feature type="domain" description="Phospholipase/carboxylesterase/thioesterase" evidence="3">
    <location>
        <begin position="12"/>
        <end position="219"/>
    </location>
</feature>
<keyword evidence="5" id="KW-1185">Reference proteome</keyword>
<sequence>MSNAELLPCVEIETADQPTASVIWLHGLGADGNDFSGIVPDLQLPEQLAVRFVFPHAPHMPISCNNGYVMRAWYDILHFDQMSRQADVAGVKASVEMIRALITRENQRGIPSERIILAGFSQGGAIAYTAGTLHPEKLAGIVALSTYLPAPELIQAGLSNQDTPIFAAHGSADPVVGLALGEAAKDKLGELGFTVSWQTWPMQHSVCMPEIQAIGQFVRQRLA</sequence>
<keyword evidence="2 4" id="KW-0378">Hydrolase</keyword>
<gene>
    <name evidence="4" type="ORF">EJO50_07205</name>
</gene>